<evidence type="ECO:0000313" key="1">
    <source>
        <dbReference type="EMBL" id="CAG2144532.1"/>
    </source>
</evidence>
<dbReference type="EMBL" id="CAJPUY010000010">
    <property type="protein sequence ID" value="CAG2144532.1"/>
    <property type="molecule type" value="Genomic_DNA"/>
</dbReference>
<keyword evidence="2" id="KW-1185">Reference proteome</keyword>
<sequence>MNAATFAARRARLQYRYGTGKRFRLELQHLVRDAGAAMVIVGGKVVAYRMTTGEVVCIKKRFRDSSDAQVDMLGIQVANPSTRVPVRVYLCPYCKGWHLTSETRARAANQHNYEEVA</sequence>
<gene>
    <name evidence="1" type="ORF">LMG31506_03026</name>
</gene>
<protein>
    <submittedName>
        <fullName evidence="1">Uncharacterized protein</fullName>
    </submittedName>
</protein>
<dbReference type="RefSeq" id="WP_211947979.1">
    <property type="nucleotide sequence ID" value="NZ_CAJPUY010000010.1"/>
</dbReference>
<proteinExistence type="predicted"/>
<dbReference type="AlphaFoldDB" id="A0A916IXM3"/>
<reference evidence="1" key="1">
    <citation type="submission" date="2021-03" db="EMBL/GenBank/DDBJ databases">
        <authorList>
            <person name="Peeters C."/>
        </authorList>
    </citation>
    <scope>NUCLEOTIDE SEQUENCE</scope>
    <source>
        <strain evidence="1">LMG 31506</strain>
    </source>
</reference>
<comment type="caution">
    <text evidence="1">The sequence shown here is derived from an EMBL/GenBank/DDBJ whole genome shotgun (WGS) entry which is preliminary data.</text>
</comment>
<dbReference type="Proteomes" id="UP000672934">
    <property type="component" value="Unassembled WGS sequence"/>
</dbReference>
<accession>A0A916IXM3</accession>
<evidence type="ECO:0000313" key="2">
    <source>
        <dbReference type="Proteomes" id="UP000672934"/>
    </source>
</evidence>
<organism evidence="1 2">
    <name type="scientific">Cupriavidus yeoncheonensis</name>
    <dbReference type="NCBI Taxonomy" id="1462994"/>
    <lineage>
        <taxon>Bacteria</taxon>
        <taxon>Pseudomonadati</taxon>
        <taxon>Pseudomonadota</taxon>
        <taxon>Betaproteobacteria</taxon>
        <taxon>Burkholderiales</taxon>
        <taxon>Burkholderiaceae</taxon>
        <taxon>Cupriavidus</taxon>
    </lineage>
</organism>
<name>A0A916IXM3_9BURK</name>